<protein>
    <submittedName>
        <fullName evidence="8">MFS general substrate transporter</fullName>
    </submittedName>
</protein>
<dbReference type="EMBL" id="KZ824272">
    <property type="protein sequence ID" value="RAL15211.1"/>
    <property type="molecule type" value="Genomic_DNA"/>
</dbReference>
<feature type="transmembrane region" description="Helical" evidence="6">
    <location>
        <begin position="252"/>
        <end position="275"/>
    </location>
</feature>
<feature type="transmembrane region" description="Helical" evidence="6">
    <location>
        <begin position="213"/>
        <end position="232"/>
    </location>
</feature>
<evidence type="ECO:0000256" key="2">
    <source>
        <dbReference type="ARBA" id="ARBA00022448"/>
    </source>
</evidence>
<dbReference type="Pfam" id="PF07690">
    <property type="entry name" value="MFS_1"/>
    <property type="match status" value="1"/>
</dbReference>
<dbReference type="RefSeq" id="XP_025554365.1">
    <property type="nucleotide sequence ID" value="XM_025697534.1"/>
</dbReference>
<dbReference type="InterPro" id="IPR036259">
    <property type="entry name" value="MFS_trans_sf"/>
</dbReference>
<feature type="transmembrane region" description="Helical" evidence="6">
    <location>
        <begin position="339"/>
        <end position="366"/>
    </location>
</feature>
<proteinExistence type="predicted"/>
<feature type="transmembrane region" description="Helical" evidence="6">
    <location>
        <begin position="28"/>
        <end position="52"/>
    </location>
</feature>
<evidence type="ECO:0000256" key="5">
    <source>
        <dbReference type="ARBA" id="ARBA00023136"/>
    </source>
</evidence>
<dbReference type="InterPro" id="IPR011701">
    <property type="entry name" value="MFS"/>
</dbReference>
<feature type="transmembrane region" description="Helical" evidence="6">
    <location>
        <begin position="314"/>
        <end position="333"/>
    </location>
</feature>
<comment type="subcellular location">
    <subcellularLocation>
        <location evidence="1">Membrane</location>
        <topology evidence="1">Multi-pass membrane protein</topology>
    </subcellularLocation>
</comment>
<dbReference type="Proteomes" id="UP000248961">
    <property type="component" value="Unassembled WGS sequence"/>
</dbReference>
<evidence type="ECO:0000259" key="7">
    <source>
        <dbReference type="PROSITE" id="PS50850"/>
    </source>
</evidence>
<dbReference type="GO" id="GO:0022857">
    <property type="term" value="F:transmembrane transporter activity"/>
    <property type="evidence" value="ECO:0007669"/>
    <property type="project" value="InterPro"/>
</dbReference>
<accession>A0A395I4T4</accession>
<keyword evidence="3 6" id="KW-0812">Transmembrane</keyword>
<feature type="transmembrane region" description="Helical" evidence="6">
    <location>
        <begin position="281"/>
        <end position="302"/>
    </location>
</feature>
<evidence type="ECO:0000256" key="1">
    <source>
        <dbReference type="ARBA" id="ARBA00004141"/>
    </source>
</evidence>
<sequence length="434" mass="46374">MKLPTGTSEEEEAIGDEFHITKHQALTITAMMVLSLMAALDGSLLAVALPAIANDLHASAIQGFWAGTSYLLCSAVLQPIFGSLSQALGRKALVLLGIVFLAIGSLVAGIAHNVTQLLVGRSLQGSAEVCGLFGSVIGPVIGGCFAEKSTWCWFFYINFPFIGKWSRTTVGLLSSGLRQIDLVGIVLFATSISSFLIPLSWGGVMYRWSSWHTLLPLFLGVGGLLAFGAYEFRWATQPLIPPTIFRDRSTSLALGSLFCLGFLLWSAITGFAIVATGRIRWAIWAGWSLATVGSGLLCLLQVETRIPAWTFIELVSGVGLGMVVLGAVLAVQVSSPPALIHMAISLAAFFRSFGQCVGVAIGGVISENRATALMARHPQLRAIEQRYRQDPFGATRSDVRKVYADSLRTIWAVGCAVAGVALIASLWMKPRALI</sequence>
<evidence type="ECO:0000313" key="9">
    <source>
        <dbReference type="Proteomes" id="UP000248961"/>
    </source>
</evidence>
<feature type="transmembrane region" description="Helical" evidence="6">
    <location>
        <begin position="64"/>
        <end position="81"/>
    </location>
</feature>
<keyword evidence="2" id="KW-0813">Transport</keyword>
<keyword evidence="5 6" id="KW-0472">Membrane</keyword>
<dbReference type="GeneID" id="37201823"/>
<gene>
    <name evidence="8" type="ORF">BO97DRAFT_432393</name>
</gene>
<dbReference type="SUPFAM" id="SSF103473">
    <property type="entry name" value="MFS general substrate transporter"/>
    <property type="match status" value="1"/>
</dbReference>
<dbReference type="PRINTS" id="PR01036">
    <property type="entry name" value="TCRTETB"/>
</dbReference>
<dbReference type="PANTHER" id="PTHR23501">
    <property type="entry name" value="MAJOR FACILITATOR SUPERFAMILY"/>
    <property type="match status" value="1"/>
</dbReference>
<dbReference type="AlphaFoldDB" id="A0A395I4T4"/>
<feature type="domain" description="Major facilitator superfamily (MFS) profile" evidence="7">
    <location>
        <begin position="27"/>
        <end position="434"/>
    </location>
</feature>
<dbReference type="GO" id="GO:0005886">
    <property type="term" value="C:plasma membrane"/>
    <property type="evidence" value="ECO:0007669"/>
    <property type="project" value="TreeGrafter"/>
</dbReference>
<dbReference type="PROSITE" id="PS50850">
    <property type="entry name" value="MFS"/>
    <property type="match status" value="1"/>
</dbReference>
<evidence type="ECO:0000256" key="4">
    <source>
        <dbReference type="ARBA" id="ARBA00022989"/>
    </source>
</evidence>
<dbReference type="OrthoDB" id="2351791at2759"/>
<dbReference type="InterPro" id="IPR020846">
    <property type="entry name" value="MFS_dom"/>
</dbReference>
<evidence type="ECO:0000256" key="3">
    <source>
        <dbReference type="ARBA" id="ARBA00022692"/>
    </source>
</evidence>
<dbReference type="Pfam" id="PF06609">
    <property type="entry name" value="TRI12"/>
    <property type="match status" value="1"/>
</dbReference>
<evidence type="ECO:0000256" key="6">
    <source>
        <dbReference type="SAM" id="Phobius"/>
    </source>
</evidence>
<dbReference type="PANTHER" id="PTHR23501:SF59">
    <property type="entry name" value="MAJOR FACILITATOR SUPERFAMILY (MFS) PROFILE DOMAIN-CONTAINING PROTEIN-RELATED"/>
    <property type="match status" value="1"/>
</dbReference>
<reference evidence="8 9" key="1">
    <citation type="submission" date="2018-02" db="EMBL/GenBank/DDBJ databases">
        <title>The genomes of Aspergillus section Nigri reveals drivers in fungal speciation.</title>
        <authorList>
            <consortium name="DOE Joint Genome Institute"/>
            <person name="Vesth T.C."/>
            <person name="Nybo J."/>
            <person name="Theobald S."/>
            <person name="Brandl J."/>
            <person name="Frisvad J.C."/>
            <person name="Nielsen K.F."/>
            <person name="Lyhne E.K."/>
            <person name="Kogle M.E."/>
            <person name="Kuo A."/>
            <person name="Riley R."/>
            <person name="Clum A."/>
            <person name="Nolan M."/>
            <person name="Lipzen A."/>
            <person name="Salamov A."/>
            <person name="Henrissat B."/>
            <person name="Wiebenga A."/>
            <person name="De vries R.P."/>
            <person name="Grigoriev I.V."/>
            <person name="Mortensen U.H."/>
            <person name="Andersen M.R."/>
            <person name="Baker S.E."/>
        </authorList>
    </citation>
    <scope>NUCLEOTIDE SEQUENCE [LARGE SCALE GENOMIC DNA]</scope>
    <source>
        <strain evidence="8 9">CBS 101889</strain>
    </source>
</reference>
<feature type="transmembrane region" description="Helical" evidence="6">
    <location>
        <begin position="93"/>
        <end position="112"/>
    </location>
</feature>
<evidence type="ECO:0000313" key="8">
    <source>
        <dbReference type="EMBL" id="RAL15211.1"/>
    </source>
</evidence>
<feature type="transmembrane region" description="Helical" evidence="6">
    <location>
        <begin position="132"/>
        <end position="159"/>
    </location>
</feature>
<feature type="transmembrane region" description="Helical" evidence="6">
    <location>
        <begin position="410"/>
        <end position="428"/>
    </location>
</feature>
<dbReference type="VEuPathDB" id="FungiDB:BO97DRAFT_432393"/>
<dbReference type="Gene3D" id="1.20.1250.20">
    <property type="entry name" value="MFS general substrate transporter like domains"/>
    <property type="match status" value="2"/>
</dbReference>
<keyword evidence="9" id="KW-1185">Reference proteome</keyword>
<organism evidence="8 9">
    <name type="scientific">Aspergillus homomorphus (strain CBS 101889)</name>
    <dbReference type="NCBI Taxonomy" id="1450537"/>
    <lineage>
        <taxon>Eukaryota</taxon>
        <taxon>Fungi</taxon>
        <taxon>Dikarya</taxon>
        <taxon>Ascomycota</taxon>
        <taxon>Pezizomycotina</taxon>
        <taxon>Eurotiomycetes</taxon>
        <taxon>Eurotiomycetidae</taxon>
        <taxon>Eurotiales</taxon>
        <taxon>Aspergillaceae</taxon>
        <taxon>Aspergillus</taxon>
        <taxon>Aspergillus subgen. Circumdati</taxon>
    </lineage>
</organism>
<dbReference type="InterPro" id="IPR010573">
    <property type="entry name" value="MFS_Str1/Tri12-like"/>
</dbReference>
<dbReference type="STRING" id="1450537.A0A395I4T4"/>
<name>A0A395I4T4_ASPHC</name>
<keyword evidence="4 6" id="KW-1133">Transmembrane helix</keyword>
<feature type="transmembrane region" description="Helical" evidence="6">
    <location>
        <begin position="180"/>
        <end position="201"/>
    </location>
</feature>